<dbReference type="Proteomes" id="UP000001881">
    <property type="component" value="Unassembled WGS sequence"/>
</dbReference>
<comment type="caution">
    <text evidence="2">The sequence shown here is derived from an EMBL/GenBank/DDBJ whole genome shotgun (WGS) entry which is preliminary data.</text>
</comment>
<dbReference type="InParanoid" id="F7VQY7"/>
<feature type="transmembrane region" description="Helical" evidence="1">
    <location>
        <begin position="476"/>
        <end position="497"/>
    </location>
</feature>
<feature type="transmembrane region" description="Helical" evidence="1">
    <location>
        <begin position="156"/>
        <end position="178"/>
    </location>
</feature>
<evidence type="ECO:0000256" key="1">
    <source>
        <dbReference type="SAM" id="Phobius"/>
    </source>
</evidence>
<protein>
    <submittedName>
        <fullName evidence="2">WGS project CABT00000000 data, contig 2.4</fullName>
    </submittedName>
</protein>
<keyword evidence="1" id="KW-0472">Membrane</keyword>
<dbReference type="OMA" id="YSRFKST"/>
<keyword evidence="3" id="KW-1185">Reference proteome</keyword>
<accession>F7VQY7</accession>
<dbReference type="EMBL" id="CABT02000004">
    <property type="protein sequence ID" value="CCC07920.1"/>
    <property type="molecule type" value="Genomic_DNA"/>
</dbReference>
<feature type="transmembrane region" description="Helical" evidence="1">
    <location>
        <begin position="380"/>
        <end position="402"/>
    </location>
</feature>
<evidence type="ECO:0000313" key="3">
    <source>
        <dbReference type="Proteomes" id="UP000001881"/>
    </source>
</evidence>
<gene>
    <name evidence="2" type="ORF">SMAC_01483</name>
</gene>
<dbReference type="KEGG" id="smp:10810274"/>
<dbReference type="eggNOG" id="ENOG502S1A4">
    <property type="taxonomic scope" value="Eukaryota"/>
</dbReference>
<organism evidence="2 3">
    <name type="scientific">Sordaria macrospora (strain ATCC MYA-333 / DSM 997 / K(L3346) / K-hell)</name>
    <dbReference type="NCBI Taxonomy" id="771870"/>
    <lineage>
        <taxon>Eukaryota</taxon>
        <taxon>Fungi</taxon>
        <taxon>Dikarya</taxon>
        <taxon>Ascomycota</taxon>
        <taxon>Pezizomycotina</taxon>
        <taxon>Sordariomycetes</taxon>
        <taxon>Sordariomycetidae</taxon>
        <taxon>Sordariales</taxon>
        <taxon>Sordariaceae</taxon>
        <taxon>Sordaria</taxon>
    </lineage>
</organism>
<keyword evidence="1" id="KW-1133">Transmembrane helix</keyword>
<dbReference type="PANTHER" id="PTHR40407">
    <property type="entry name" value="MEMBRANE PROTEIN-LIKE PROTEIN"/>
    <property type="match status" value="1"/>
</dbReference>
<feature type="transmembrane region" description="Helical" evidence="1">
    <location>
        <begin position="190"/>
        <end position="212"/>
    </location>
</feature>
<dbReference type="OrthoDB" id="2505607at2759"/>
<evidence type="ECO:0000313" key="2">
    <source>
        <dbReference type="EMBL" id="CCC07920.1"/>
    </source>
</evidence>
<feature type="transmembrane region" description="Helical" evidence="1">
    <location>
        <begin position="348"/>
        <end position="368"/>
    </location>
</feature>
<feature type="transmembrane region" description="Helical" evidence="1">
    <location>
        <begin position="444"/>
        <end position="464"/>
    </location>
</feature>
<dbReference type="PANTHER" id="PTHR40407:SF1">
    <property type="entry name" value="HEPARAN-ALPHA-GLUCOSAMINIDE N-ACETYLTRANSFERASE CATALYTIC DOMAIN-CONTAINING PROTEIN"/>
    <property type="match status" value="1"/>
</dbReference>
<dbReference type="GeneID" id="10810274"/>
<dbReference type="VEuPathDB" id="FungiDB:SMAC_01483"/>
<feature type="transmembrane region" description="Helical" evidence="1">
    <location>
        <begin position="218"/>
        <end position="240"/>
    </location>
</feature>
<proteinExistence type="predicted"/>
<feature type="transmembrane region" description="Helical" evidence="1">
    <location>
        <begin position="527"/>
        <end position="545"/>
    </location>
</feature>
<reference evidence="2 3" key="1">
    <citation type="journal article" date="2010" name="PLoS Genet.">
        <title>De novo assembly of a 40 Mb eukaryotic genome from short sequence reads: Sordaria macrospora, a model organism for fungal morphogenesis.</title>
        <authorList>
            <person name="Nowrousian M."/>
            <person name="Stajich J."/>
            <person name="Chu M."/>
            <person name="Engh I."/>
            <person name="Espagne E."/>
            <person name="Halliday K."/>
            <person name="Kamerewerd J."/>
            <person name="Kempken F."/>
            <person name="Knab B."/>
            <person name="Kuo H.C."/>
            <person name="Osiewacz H.D."/>
            <person name="Poeggeler S."/>
            <person name="Read N."/>
            <person name="Seiler S."/>
            <person name="Smith K."/>
            <person name="Zickler D."/>
            <person name="Kueck U."/>
            <person name="Freitag M."/>
        </authorList>
    </citation>
    <scope>NUCLEOTIDE SEQUENCE [LARGE SCALE GENOMIC DNA]</scope>
    <source>
        <strain evidence="3">ATCC MYA-333 / DSM 997 / K(L3346) / K-hell</strain>
        <tissue evidence="2">Mycelium</tissue>
    </source>
</reference>
<dbReference type="AlphaFoldDB" id="F7VQY7"/>
<name>F7VQY7_SORMK</name>
<sequence length="596" mass="66604">MKTQDQIDNRPAQACQVDIPEQPDPAVQETSFAADACDASSDLQVLDHEPIPDEEWHIQNGQSSALEAQSNQHHQHGSYTYGSFTHTLRTGHDGHHKSTARALAPDLLRGLLIVLMALDHNSMALQSWDHGTAPHGENDSVPVTEWNRPIAHNIRVLTHLCAPGFTFLLGMGIVYFGRSRTNLGWSTTRMAWHFFTRAFVLTLVMIAISLGITLGETWFLNIVLFALAVDYLLSGLIWLVTAKMEKMLAFIILKLLPEKKEDSATEPLLANRRGVEDIAPDRAIIRAADISWHVHNVVLSALAVVTIWWNIMLSPTNGHCGAEPVQKLPDTIWARIWFYRVFETEWRIISVFPPLAWISFAILGLVAGRIILARSWSTKAITIGNLLAGIAFSIIFIGTRFLNAGNLSEGCLHMPEHAKPDSPENQYLASWRSFIYLIKYPPDVAFWAFTMAGNLFLFAFFSVIPPRLATIVFDPLLVFGTSALFFFVGHLTLQFVLARPAKHFFGHVLAHPDPWNPGQNAVGVDNLWVFFGFWLLVLAILYPASAEGVCTVPTKALLAERILHLPRSIRHLLIEKYYATRGKQKVLPTQPTTPAS</sequence>
<keyword evidence="1" id="KW-0812">Transmembrane</keyword>
<feature type="transmembrane region" description="Helical" evidence="1">
    <location>
        <begin position="292"/>
        <end position="311"/>
    </location>
</feature>
<dbReference type="HOGENOM" id="CLU_507131_0_0_1"/>